<accession>A0ABD1RN61</accession>
<protein>
    <submittedName>
        <fullName evidence="1">Uncharacterized protein</fullName>
    </submittedName>
</protein>
<dbReference type="AlphaFoldDB" id="A0ABD1RN61"/>
<gene>
    <name evidence="1" type="ORF">Fot_43137</name>
</gene>
<keyword evidence="2" id="KW-1185">Reference proteome</keyword>
<evidence type="ECO:0000313" key="1">
    <source>
        <dbReference type="EMBL" id="KAL2489845.1"/>
    </source>
</evidence>
<dbReference type="EMBL" id="JBFOLJ010000012">
    <property type="protein sequence ID" value="KAL2489845.1"/>
    <property type="molecule type" value="Genomic_DNA"/>
</dbReference>
<name>A0ABD1RN61_9LAMI</name>
<dbReference type="Proteomes" id="UP001604277">
    <property type="component" value="Unassembled WGS sequence"/>
</dbReference>
<organism evidence="1 2">
    <name type="scientific">Forsythia ovata</name>
    <dbReference type="NCBI Taxonomy" id="205694"/>
    <lineage>
        <taxon>Eukaryota</taxon>
        <taxon>Viridiplantae</taxon>
        <taxon>Streptophyta</taxon>
        <taxon>Embryophyta</taxon>
        <taxon>Tracheophyta</taxon>
        <taxon>Spermatophyta</taxon>
        <taxon>Magnoliopsida</taxon>
        <taxon>eudicotyledons</taxon>
        <taxon>Gunneridae</taxon>
        <taxon>Pentapetalae</taxon>
        <taxon>asterids</taxon>
        <taxon>lamiids</taxon>
        <taxon>Lamiales</taxon>
        <taxon>Oleaceae</taxon>
        <taxon>Forsythieae</taxon>
        <taxon>Forsythia</taxon>
    </lineage>
</organism>
<reference evidence="2" key="1">
    <citation type="submission" date="2024-07" db="EMBL/GenBank/DDBJ databases">
        <title>Two chromosome-level genome assemblies of Korean endemic species Abeliophyllum distichum and Forsythia ovata (Oleaceae).</title>
        <authorList>
            <person name="Jang H."/>
        </authorList>
    </citation>
    <scope>NUCLEOTIDE SEQUENCE [LARGE SCALE GENOMIC DNA]</scope>
</reference>
<comment type="caution">
    <text evidence="1">The sequence shown here is derived from an EMBL/GenBank/DDBJ whole genome shotgun (WGS) entry which is preliminary data.</text>
</comment>
<proteinExistence type="predicted"/>
<sequence length="104" mass="11704">MEAENKWKREKQTMLRGFALGVLAQGVSAGRSTGEHIDGSGNFSSNGRAFMNPFLRLNHSHTNLSLEEGLVKSLHTYGTKQWIRHWDLLFSLLSHVDGRNVVII</sequence>
<evidence type="ECO:0000313" key="2">
    <source>
        <dbReference type="Proteomes" id="UP001604277"/>
    </source>
</evidence>